<comment type="caution">
    <text evidence="2">The sequence shown here is derived from an EMBL/GenBank/DDBJ whole genome shotgun (WGS) entry which is preliminary data.</text>
</comment>
<keyword evidence="1" id="KW-0732">Signal</keyword>
<evidence type="ECO:0000313" key="2">
    <source>
        <dbReference type="EMBL" id="KAF5849667.1"/>
    </source>
</evidence>
<evidence type="ECO:0000256" key="1">
    <source>
        <dbReference type="SAM" id="SignalP"/>
    </source>
</evidence>
<dbReference type="EMBL" id="WNKQ01000008">
    <property type="protein sequence ID" value="KAF5849667.1"/>
    <property type="molecule type" value="Genomic_DNA"/>
</dbReference>
<feature type="chain" id="PRO_5034442129" evidence="1">
    <location>
        <begin position="22"/>
        <end position="74"/>
    </location>
</feature>
<accession>A0A8H5ZI35</accession>
<name>A0A8H5ZI35_COCSA</name>
<evidence type="ECO:0000313" key="3">
    <source>
        <dbReference type="Proteomes" id="UP000624244"/>
    </source>
</evidence>
<sequence>MQLQLASIVATSVLLFSVATAQVAITCRGSNIVFGGPCVGTTQSCQCNTGGVILSGNCNGQGGCFVVVHRGGAA</sequence>
<feature type="signal peptide" evidence="1">
    <location>
        <begin position="1"/>
        <end position="21"/>
    </location>
</feature>
<proteinExistence type="predicted"/>
<dbReference type="AlphaFoldDB" id="A0A8H5ZI35"/>
<protein>
    <submittedName>
        <fullName evidence="2">Uncharacterized protein</fullName>
    </submittedName>
</protein>
<reference evidence="2" key="1">
    <citation type="submission" date="2019-11" db="EMBL/GenBank/DDBJ databases">
        <title>Bipolaris sorokiniana Genome sequencing.</title>
        <authorList>
            <person name="Wang H."/>
        </authorList>
    </citation>
    <scope>NUCLEOTIDE SEQUENCE</scope>
</reference>
<gene>
    <name evidence="2" type="ORF">GGP41_005134</name>
</gene>
<organism evidence="2 3">
    <name type="scientific">Cochliobolus sativus</name>
    <name type="common">Common root rot and spot blotch fungus</name>
    <name type="synonym">Bipolaris sorokiniana</name>
    <dbReference type="NCBI Taxonomy" id="45130"/>
    <lineage>
        <taxon>Eukaryota</taxon>
        <taxon>Fungi</taxon>
        <taxon>Dikarya</taxon>
        <taxon>Ascomycota</taxon>
        <taxon>Pezizomycotina</taxon>
        <taxon>Dothideomycetes</taxon>
        <taxon>Pleosporomycetidae</taxon>
        <taxon>Pleosporales</taxon>
        <taxon>Pleosporineae</taxon>
        <taxon>Pleosporaceae</taxon>
        <taxon>Bipolaris</taxon>
    </lineage>
</organism>
<dbReference type="Proteomes" id="UP000624244">
    <property type="component" value="Unassembled WGS sequence"/>
</dbReference>